<keyword evidence="3" id="KW-1185">Reference proteome</keyword>
<dbReference type="Proteomes" id="UP000619238">
    <property type="component" value="Unassembled WGS sequence"/>
</dbReference>
<evidence type="ECO:0000313" key="3">
    <source>
        <dbReference type="Proteomes" id="UP000619238"/>
    </source>
</evidence>
<feature type="signal peptide" evidence="1">
    <location>
        <begin position="1"/>
        <end position="22"/>
    </location>
</feature>
<accession>A0ABR7QFL9</accession>
<protein>
    <submittedName>
        <fullName evidence="2">Uncharacterized protein</fullName>
    </submittedName>
</protein>
<proteinExistence type="predicted"/>
<feature type="chain" id="PRO_5045164531" evidence="1">
    <location>
        <begin position="23"/>
        <end position="305"/>
    </location>
</feature>
<reference evidence="2 3" key="1">
    <citation type="submission" date="2020-07" db="EMBL/GenBank/DDBJ databases">
        <title>Description of Kordia aestuariivivens sp. nov., isolated from a tidal flat.</title>
        <authorList>
            <person name="Park S."/>
            <person name="Yoon J.-H."/>
        </authorList>
    </citation>
    <scope>NUCLEOTIDE SEQUENCE [LARGE SCALE GENOMIC DNA]</scope>
    <source>
        <strain evidence="2 3">YSTF-M3</strain>
    </source>
</reference>
<gene>
    <name evidence="2" type="ORF">H2O64_21665</name>
</gene>
<sequence length="305" mass="36384">MRVQLYKVMVLLVLVISASVSFNCESNANKKMPSDAIPVNCDDKLFLSDTVYYTKAYCRALEKARGAIEVNISHDDNYYISRIFPYKYFGDSGRYNDNYTESLFFLREDKETGLHDISVYQFYESFGFETFKGEDPKIFFSLTRKYFYYDPFVEELFDIQMKDSINFKLYKDLILCTKEGIKRRYPNSTLLKKDQQTLKGYKGNIPHQEFLQYTEYMPNDSLTNNKAIGERFIIDYTLTDFQRKQYGRTFEDGVSHWDYNNVEDFNEKQISVFYSVGLFNRVEYYKEFIRHDSLKVRKDNIRTKN</sequence>
<dbReference type="RefSeq" id="WP_187564336.1">
    <property type="nucleotide sequence ID" value="NZ_JACGWS010000018.1"/>
</dbReference>
<name>A0ABR7QFL9_9FLAO</name>
<comment type="caution">
    <text evidence="2">The sequence shown here is derived from an EMBL/GenBank/DDBJ whole genome shotgun (WGS) entry which is preliminary data.</text>
</comment>
<organism evidence="2 3">
    <name type="scientific">Kordia aestuariivivens</name>
    <dbReference type="NCBI Taxonomy" id="2759037"/>
    <lineage>
        <taxon>Bacteria</taxon>
        <taxon>Pseudomonadati</taxon>
        <taxon>Bacteroidota</taxon>
        <taxon>Flavobacteriia</taxon>
        <taxon>Flavobacteriales</taxon>
        <taxon>Flavobacteriaceae</taxon>
        <taxon>Kordia</taxon>
    </lineage>
</organism>
<evidence type="ECO:0000313" key="2">
    <source>
        <dbReference type="EMBL" id="MBC8757293.1"/>
    </source>
</evidence>
<dbReference type="EMBL" id="JACGWS010000018">
    <property type="protein sequence ID" value="MBC8757293.1"/>
    <property type="molecule type" value="Genomic_DNA"/>
</dbReference>
<keyword evidence="1" id="KW-0732">Signal</keyword>
<evidence type="ECO:0000256" key="1">
    <source>
        <dbReference type="SAM" id="SignalP"/>
    </source>
</evidence>